<dbReference type="Proteomes" id="UP001642464">
    <property type="component" value="Unassembled WGS sequence"/>
</dbReference>
<evidence type="ECO:0000313" key="2">
    <source>
        <dbReference type="EMBL" id="CAK9099816.1"/>
    </source>
</evidence>
<feature type="compositionally biased region" description="Acidic residues" evidence="1">
    <location>
        <begin position="255"/>
        <end position="265"/>
    </location>
</feature>
<comment type="caution">
    <text evidence="2">The sequence shown here is derived from an EMBL/GenBank/DDBJ whole genome shotgun (WGS) entry which is preliminary data.</text>
</comment>
<feature type="compositionally biased region" description="Basic and acidic residues" evidence="1">
    <location>
        <begin position="337"/>
        <end position="351"/>
    </location>
</feature>
<proteinExistence type="predicted"/>
<keyword evidence="3" id="KW-1185">Reference proteome</keyword>
<feature type="region of interest" description="Disordered" evidence="1">
    <location>
        <begin position="329"/>
        <end position="353"/>
    </location>
</feature>
<reference evidence="2 3" key="1">
    <citation type="submission" date="2024-02" db="EMBL/GenBank/DDBJ databases">
        <authorList>
            <person name="Chen Y."/>
            <person name="Shah S."/>
            <person name="Dougan E. K."/>
            <person name="Thang M."/>
            <person name="Chan C."/>
        </authorList>
    </citation>
    <scope>NUCLEOTIDE SEQUENCE [LARGE SCALE GENOMIC DNA]</scope>
</reference>
<accession>A0ABP0RKP0</accession>
<name>A0ABP0RKP0_9DINO</name>
<organism evidence="2 3">
    <name type="scientific">Durusdinium trenchii</name>
    <dbReference type="NCBI Taxonomy" id="1381693"/>
    <lineage>
        <taxon>Eukaryota</taxon>
        <taxon>Sar</taxon>
        <taxon>Alveolata</taxon>
        <taxon>Dinophyceae</taxon>
        <taxon>Suessiales</taxon>
        <taxon>Symbiodiniaceae</taxon>
        <taxon>Durusdinium</taxon>
    </lineage>
</organism>
<dbReference type="EMBL" id="CAXAMM010041518">
    <property type="protein sequence ID" value="CAK9099816.1"/>
    <property type="molecule type" value="Genomic_DNA"/>
</dbReference>
<evidence type="ECO:0000256" key="1">
    <source>
        <dbReference type="SAM" id="MobiDB-lite"/>
    </source>
</evidence>
<feature type="region of interest" description="Disordered" evidence="1">
    <location>
        <begin position="248"/>
        <end position="274"/>
    </location>
</feature>
<gene>
    <name evidence="2" type="ORF">SCF082_LOCUS46735</name>
</gene>
<sequence>MPSRQPLRQAVPSAPQLGKSRQIIGLLDGGGAAGGTEVLKVDPSDPSWISPADFVEFILNHESLTEEFCYMNRSGPYEFEIVPFSKINPNDYMTISIRGVTHYSNGELDYQDLADWQRDQDMYRKIIEIPFFKKYQRWKLFSVWKSAMRNQRVQKCSRTLNAHLFALDTTLCESLLRCRKECVKISSWNLLEVNPMTVYQVEEFEDQQRQKRKQMASDLQEVWTRIKDELLQSCTNSLQDFLKKNGFGQRGANEEEKEEGDEGDQDGGMSYTERATTRTQCRKLTKFIRMVQFLFNDAVAQMVVSTTTSKFLETLENFVEDVQTQEAAAQPLALENDVEKPSEEKKEESKSTRKPNFNVECLLQRGALIFKPTGRKIWEALESSLRDALRAVSGCPAFLQVEDFNAFTAPLAELGDALPLEEQQHDLFSLVAQDPKHKELLSTITARYDWLFDKARTLRFVEMYAENSALTDCSVTWQLLEVI</sequence>
<protein>
    <submittedName>
        <fullName evidence="2">Dynein axonemal heavy chain 6 (Axonemal beta dynein heavy chain 6) (Ciliary dynein heavy chain 6)</fullName>
    </submittedName>
</protein>
<evidence type="ECO:0000313" key="3">
    <source>
        <dbReference type="Proteomes" id="UP001642464"/>
    </source>
</evidence>